<feature type="signal peptide" evidence="1">
    <location>
        <begin position="1"/>
        <end position="21"/>
    </location>
</feature>
<reference evidence="2 3" key="1">
    <citation type="journal article" date="2018" name="Sci. Rep.">
        <title>Genomic signatures of local adaptation to the degree of environmental predictability in rotifers.</title>
        <authorList>
            <person name="Franch-Gras L."/>
            <person name="Hahn C."/>
            <person name="Garcia-Roger E.M."/>
            <person name="Carmona M.J."/>
            <person name="Serra M."/>
            <person name="Gomez A."/>
        </authorList>
    </citation>
    <scope>NUCLEOTIDE SEQUENCE [LARGE SCALE GENOMIC DNA]</scope>
    <source>
        <strain evidence="2">HYR1</strain>
    </source>
</reference>
<evidence type="ECO:0000256" key="1">
    <source>
        <dbReference type="SAM" id="SignalP"/>
    </source>
</evidence>
<dbReference type="Proteomes" id="UP000276133">
    <property type="component" value="Unassembled WGS sequence"/>
</dbReference>
<comment type="caution">
    <text evidence="2">The sequence shown here is derived from an EMBL/GenBank/DDBJ whole genome shotgun (WGS) entry which is preliminary data.</text>
</comment>
<name>A0A3M7SHL5_BRAPC</name>
<dbReference type="EMBL" id="REGN01001364">
    <property type="protein sequence ID" value="RNA35209.1"/>
    <property type="molecule type" value="Genomic_DNA"/>
</dbReference>
<keyword evidence="1" id="KW-0732">Signal</keyword>
<organism evidence="2 3">
    <name type="scientific">Brachionus plicatilis</name>
    <name type="common">Marine rotifer</name>
    <name type="synonym">Brachionus muelleri</name>
    <dbReference type="NCBI Taxonomy" id="10195"/>
    <lineage>
        <taxon>Eukaryota</taxon>
        <taxon>Metazoa</taxon>
        <taxon>Spiralia</taxon>
        <taxon>Gnathifera</taxon>
        <taxon>Rotifera</taxon>
        <taxon>Eurotatoria</taxon>
        <taxon>Monogononta</taxon>
        <taxon>Pseudotrocha</taxon>
        <taxon>Ploima</taxon>
        <taxon>Brachionidae</taxon>
        <taxon>Brachionus</taxon>
    </lineage>
</organism>
<evidence type="ECO:0000313" key="3">
    <source>
        <dbReference type="Proteomes" id="UP000276133"/>
    </source>
</evidence>
<dbReference type="AlphaFoldDB" id="A0A3M7SHL5"/>
<sequence length="222" mass="25447">NKKIMILKLFLVSEFLLRTTVEDEGIVEFRFLVVDSSGFEVEQESEVVSGFCCFDEGLATLLGLMLFPRLRAKHSVGLKEALKLYYIYVINKSVLWNEATIKRKKVSYTRTSFNTPLVSLTFEHKILHYSTNLFLWFYQNLREFTKILINLPEFRNTKIIEISAKITAAIPMAIYSFKEKNCPLSSATVVLESNVFFDAGSSDDEVLEIDLAGLKQNDLMLD</sequence>
<proteinExistence type="predicted"/>
<evidence type="ECO:0000313" key="2">
    <source>
        <dbReference type="EMBL" id="RNA35209.1"/>
    </source>
</evidence>
<keyword evidence="3" id="KW-1185">Reference proteome</keyword>
<accession>A0A3M7SHL5</accession>
<feature type="non-terminal residue" evidence="2">
    <location>
        <position position="1"/>
    </location>
</feature>
<protein>
    <submittedName>
        <fullName evidence="2">Uncharacterized protein</fullName>
    </submittedName>
</protein>
<feature type="chain" id="PRO_5018265267" evidence="1">
    <location>
        <begin position="22"/>
        <end position="222"/>
    </location>
</feature>
<gene>
    <name evidence="2" type="ORF">BpHYR1_034871</name>
</gene>